<evidence type="ECO:0000256" key="4">
    <source>
        <dbReference type="PROSITE-ProRule" id="PRU00322"/>
    </source>
</evidence>
<feature type="region of interest" description="Disordered" evidence="5">
    <location>
        <begin position="291"/>
        <end position="317"/>
    </location>
</feature>
<dbReference type="InterPro" id="IPR036443">
    <property type="entry name" value="Znf_RanBP2_sf"/>
</dbReference>
<dbReference type="PROSITE" id="PS01358">
    <property type="entry name" value="ZF_RANBP2_1"/>
    <property type="match status" value="2"/>
</dbReference>
<feature type="compositionally biased region" description="Basic residues" evidence="5">
    <location>
        <begin position="194"/>
        <end position="203"/>
    </location>
</feature>
<keyword evidence="3" id="KW-0862">Zinc</keyword>
<evidence type="ECO:0000256" key="2">
    <source>
        <dbReference type="ARBA" id="ARBA00022771"/>
    </source>
</evidence>
<evidence type="ECO:0000313" key="7">
    <source>
        <dbReference type="EMBL" id="CEM27635.1"/>
    </source>
</evidence>
<feature type="region of interest" description="Disordered" evidence="5">
    <location>
        <begin position="187"/>
        <end position="261"/>
    </location>
</feature>
<feature type="region of interest" description="Disordered" evidence="5">
    <location>
        <begin position="55"/>
        <end position="103"/>
    </location>
</feature>
<dbReference type="InterPro" id="IPR037278">
    <property type="entry name" value="ARFGAP/RecO"/>
</dbReference>
<feature type="domain" description="RanBP2-type" evidence="6">
    <location>
        <begin position="106"/>
        <end position="135"/>
    </location>
</feature>
<dbReference type="GO" id="GO:0008270">
    <property type="term" value="F:zinc ion binding"/>
    <property type="evidence" value="ECO:0007669"/>
    <property type="project" value="UniProtKB-KW"/>
</dbReference>
<dbReference type="PROSITE" id="PS50199">
    <property type="entry name" value="ZF_RANBP2_2"/>
    <property type="match status" value="2"/>
</dbReference>
<keyword evidence="1" id="KW-0479">Metal-binding</keyword>
<dbReference type="Gene3D" id="2.30.30.380">
    <property type="entry name" value="Zn-finger domain of Sec23/24"/>
    <property type="match status" value="2"/>
</dbReference>
<feature type="compositionally biased region" description="Acidic residues" evidence="5">
    <location>
        <begin position="209"/>
        <end position="219"/>
    </location>
</feature>
<feature type="compositionally biased region" description="Gly residues" evidence="5">
    <location>
        <begin position="81"/>
        <end position="91"/>
    </location>
</feature>
<proteinExistence type="predicted"/>
<sequence length="597" mass="62044">MGDFGLSEQDLKDAKNLEKLYGLIKDNPNCAACGKKGNTHVDPKNGDLLCANCGPDNGGKRVGESSMSDSEMSKVEKKYGKGGGGKSSGGGRSRKKSVASVGGGGGKDYWACKACTFHNKMSSDKCEMCLTPKGQTYGGGAAASDTQSDSGEIWACKACTFHNKMSSSRCEICLTPKGQTYAGADAASVASVKSKPKKTKKKPPTPPSSDDESTDDEPEPVVKKKKAPKQKAPKPPPSLSSFGAEDPFGEPFAEPAPGANGFATNPMTGAIVPYNPMVAQQNMMGMGGMGGMGGMMQQQPQQQQQKRGQRGANSNQQQQMMQMQNMGMGMGGNQMGPMGGMMNPMGNMGMGMGMGNMMGMGMGNMGGGMGMGNMGGGMGGMGGMMDPMQQQMMMQGGNMGGMGMQCGTCNPYLAQMQRNLTNPLVCQTCAGTGVSQVGMAAMVGMGHMARSGVVNSDAAVRMATAFQEMVRWREQKVGGAFGSGNPLMDINGNGGGGSSPVSSPLALGPSVRETNPFHPNFGRTGPPSEESTRAESPVMSPVTFGGGLNGVRSPPALALPAPQYQNSSHPLNRDPDYCRCCRSGHTAPPSSGRVWWH</sequence>
<evidence type="ECO:0000256" key="1">
    <source>
        <dbReference type="ARBA" id="ARBA00022723"/>
    </source>
</evidence>
<dbReference type="AlphaFoldDB" id="A0A0G4GE46"/>
<evidence type="ECO:0000256" key="3">
    <source>
        <dbReference type="ARBA" id="ARBA00022833"/>
    </source>
</evidence>
<keyword evidence="2 4" id="KW-0863">Zinc-finger</keyword>
<accession>A0A0G4GE46</accession>
<evidence type="ECO:0000259" key="6">
    <source>
        <dbReference type="PROSITE" id="PS50199"/>
    </source>
</evidence>
<dbReference type="Pfam" id="PF00641">
    <property type="entry name" value="Zn_ribbon_RanBP"/>
    <property type="match status" value="2"/>
</dbReference>
<dbReference type="InterPro" id="IPR001876">
    <property type="entry name" value="Znf_RanBP2"/>
</dbReference>
<gene>
    <name evidence="7" type="ORF">Cvel_21476</name>
</gene>
<protein>
    <recommendedName>
        <fullName evidence="6">RanBP2-type domain-containing protein</fullName>
    </recommendedName>
</protein>
<reference evidence="7" key="1">
    <citation type="submission" date="2014-11" db="EMBL/GenBank/DDBJ databases">
        <authorList>
            <person name="Otto D Thomas"/>
            <person name="Naeem Raeece"/>
        </authorList>
    </citation>
    <scope>NUCLEOTIDE SEQUENCE</scope>
</reference>
<name>A0A0G4GE46_9ALVE</name>
<feature type="region of interest" description="Disordered" evidence="5">
    <location>
        <begin position="517"/>
        <end position="537"/>
    </location>
</feature>
<dbReference type="SUPFAM" id="SSF57863">
    <property type="entry name" value="ArfGap/RecO-like zinc finger"/>
    <property type="match status" value="1"/>
</dbReference>
<dbReference type="SMART" id="SM00547">
    <property type="entry name" value="ZnF_RBZ"/>
    <property type="match status" value="2"/>
</dbReference>
<feature type="compositionally biased region" description="Basic residues" evidence="5">
    <location>
        <begin position="223"/>
        <end position="232"/>
    </location>
</feature>
<organism evidence="7">
    <name type="scientific">Chromera velia CCMP2878</name>
    <dbReference type="NCBI Taxonomy" id="1169474"/>
    <lineage>
        <taxon>Eukaryota</taxon>
        <taxon>Sar</taxon>
        <taxon>Alveolata</taxon>
        <taxon>Colpodellida</taxon>
        <taxon>Chromeraceae</taxon>
        <taxon>Chromera</taxon>
    </lineage>
</organism>
<dbReference type="VEuPathDB" id="CryptoDB:Cvel_21476"/>
<dbReference type="EMBL" id="CDMZ01001122">
    <property type="protein sequence ID" value="CEM27635.1"/>
    <property type="molecule type" value="Genomic_DNA"/>
</dbReference>
<feature type="compositionally biased region" description="Low complexity" evidence="5">
    <location>
        <begin position="295"/>
        <end position="306"/>
    </location>
</feature>
<dbReference type="SUPFAM" id="SSF90209">
    <property type="entry name" value="Ran binding protein zinc finger-like"/>
    <property type="match status" value="2"/>
</dbReference>
<feature type="domain" description="RanBP2-type" evidence="6">
    <location>
        <begin position="149"/>
        <end position="179"/>
    </location>
</feature>
<evidence type="ECO:0000256" key="5">
    <source>
        <dbReference type="SAM" id="MobiDB-lite"/>
    </source>
</evidence>